<keyword evidence="1" id="KW-0812">Transmembrane</keyword>
<dbReference type="EMBL" id="MCGN01000001">
    <property type="protein sequence ID" value="ORZ03466.1"/>
    <property type="molecule type" value="Genomic_DNA"/>
</dbReference>
<name>A0A1X2HV68_SYNRA</name>
<sequence>MKNKDCSQIKSTRPLCIYTISLVVIIVVCIIVEIYQFRAARNCQDRYGVFVLTGFIAVFFIIIAPFILWNIRNVRDGHGIRNEIAIDVVTGIPCFILMLVWFAVHGELKLSVSGSYYGTYFAPANWIAVFTTIAHVTAIVSPVCRLIPVLRRQENFTSAPEVTYQDAVTQHTHHLNNGRPSMIGRSVSYLRHTPDSLRIVLSTPELLDVLTELAIEDFSSENVLFYKRYLELLE</sequence>
<organism evidence="2 3">
    <name type="scientific">Syncephalastrum racemosum</name>
    <name type="common">Filamentous fungus</name>
    <dbReference type="NCBI Taxonomy" id="13706"/>
    <lineage>
        <taxon>Eukaryota</taxon>
        <taxon>Fungi</taxon>
        <taxon>Fungi incertae sedis</taxon>
        <taxon>Mucoromycota</taxon>
        <taxon>Mucoromycotina</taxon>
        <taxon>Mucoromycetes</taxon>
        <taxon>Mucorales</taxon>
        <taxon>Syncephalastraceae</taxon>
        <taxon>Syncephalastrum</taxon>
    </lineage>
</organism>
<proteinExistence type="predicted"/>
<dbReference type="STRING" id="13706.A0A1X2HV68"/>
<feature type="transmembrane region" description="Helical" evidence="1">
    <location>
        <begin position="47"/>
        <end position="72"/>
    </location>
</feature>
<dbReference type="Proteomes" id="UP000242180">
    <property type="component" value="Unassembled WGS sequence"/>
</dbReference>
<feature type="transmembrane region" description="Helical" evidence="1">
    <location>
        <begin position="124"/>
        <end position="144"/>
    </location>
</feature>
<reference evidence="2 3" key="1">
    <citation type="submission" date="2016-07" db="EMBL/GenBank/DDBJ databases">
        <title>Pervasive Adenine N6-methylation of Active Genes in Fungi.</title>
        <authorList>
            <consortium name="DOE Joint Genome Institute"/>
            <person name="Mondo S.J."/>
            <person name="Dannebaum R.O."/>
            <person name="Kuo R.C."/>
            <person name="Labutti K."/>
            <person name="Haridas S."/>
            <person name="Kuo A."/>
            <person name="Salamov A."/>
            <person name="Ahrendt S.R."/>
            <person name="Lipzen A."/>
            <person name="Sullivan W."/>
            <person name="Andreopoulos W.B."/>
            <person name="Clum A."/>
            <person name="Lindquist E."/>
            <person name="Daum C."/>
            <person name="Ramamoorthy G.K."/>
            <person name="Gryganskyi A."/>
            <person name="Culley D."/>
            <person name="Magnuson J.K."/>
            <person name="James T.Y."/>
            <person name="O'Malley M.A."/>
            <person name="Stajich J.E."/>
            <person name="Spatafora J.W."/>
            <person name="Visel A."/>
            <person name="Grigoriev I.V."/>
        </authorList>
    </citation>
    <scope>NUCLEOTIDE SEQUENCE [LARGE SCALE GENOMIC DNA]</scope>
    <source>
        <strain evidence="2 3">NRRL 2496</strain>
    </source>
</reference>
<feature type="non-terminal residue" evidence="2">
    <location>
        <position position="234"/>
    </location>
</feature>
<gene>
    <name evidence="2" type="ORF">BCR43DRAFT_450894</name>
</gene>
<protein>
    <recommendedName>
        <fullName evidence="4">RGS domain-containing protein</fullName>
    </recommendedName>
</protein>
<evidence type="ECO:0000313" key="2">
    <source>
        <dbReference type="EMBL" id="ORZ03466.1"/>
    </source>
</evidence>
<dbReference type="AlphaFoldDB" id="A0A1X2HV68"/>
<keyword evidence="1" id="KW-1133">Transmembrane helix</keyword>
<dbReference type="InParanoid" id="A0A1X2HV68"/>
<keyword evidence="1" id="KW-0472">Membrane</keyword>
<keyword evidence="3" id="KW-1185">Reference proteome</keyword>
<accession>A0A1X2HV68</accession>
<evidence type="ECO:0008006" key="4">
    <source>
        <dbReference type="Google" id="ProtNLM"/>
    </source>
</evidence>
<dbReference type="OrthoDB" id="196547at2759"/>
<feature type="transmembrane region" description="Helical" evidence="1">
    <location>
        <begin position="84"/>
        <end position="104"/>
    </location>
</feature>
<evidence type="ECO:0000313" key="3">
    <source>
        <dbReference type="Proteomes" id="UP000242180"/>
    </source>
</evidence>
<feature type="transmembrane region" description="Helical" evidence="1">
    <location>
        <begin position="15"/>
        <end position="35"/>
    </location>
</feature>
<evidence type="ECO:0000256" key="1">
    <source>
        <dbReference type="SAM" id="Phobius"/>
    </source>
</evidence>
<comment type="caution">
    <text evidence="2">The sequence shown here is derived from an EMBL/GenBank/DDBJ whole genome shotgun (WGS) entry which is preliminary data.</text>
</comment>